<sequence length="117" mass="12482">MREHNEAVNRLDVIPAREAIKNEQEAGGTLDVVQHDGSVLRLRRLDGGYDPPDRIAAMNLQQRQARGEVVTGLLHVDPEAGDLHGHLGTVEAPLNSLDAPALCPGSKALAGINAALR</sequence>
<name>A0ABV6SWB9_9GAMM</name>
<dbReference type="EMBL" id="JBHLTF010000005">
    <property type="protein sequence ID" value="MFC0716501.1"/>
    <property type="molecule type" value="Genomic_DNA"/>
</dbReference>
<evidence type="ECO:0000313" key="1">
    <source>
        <dbReference type="EMBL" id="MFC0716501.1"/>
    </source>
</evidence>
<reference evidence="1 2" key="1">
    <citation type="submission" date="2024-09" db="EMBL/GenBank/DDBJ databases">
        <authorList>
            <person name="Sun Q."/>
            <person name="Mori K."/>
        </authorList>
    </citation>
    <scope>NUCLEOTIDE SEQUENCE [LARGE SCALE GENOMIC DNA]</scope>
    <source>
        <strain evidence="1 2">KCTC 52403</strain>
    </source>
</reference>
<comment type="caution">
    <text evidence="1">The sequence shown here is derived from an EMBL/GenBank/DDBJ whole genome shotgun (WGS) entry which is preliminary data.</text>
</comment>
<dbReference type="RefSeq" id="WP_189495954.1">
    <property type="nucleotide sequence ID" value="NZ_BMZT01000004.1"/>
</dbReference>
<protein>
    <submittedName>
        <fullName evidence="1">Uncharacterized protein</fullName>
    </submittedName>
</protein>
<proteinExistence type="predicted"/>
<accession>A0ABV6SWB9</accession>
<organism evidence="1 2">
    <name type="scientific">Luteimonas padinae</name>
    <dbReference type="NCBI Taxonomy" id="1714359"/>
    <lineage>
        <taxon>Bacteria</taxon>
        <taxon>Pseudomonadati</taxon>
        <taxon>Pseudomonadota</taxon>
        <taxon>Gammaproteobacteria</taxon>
        <taxon>Lysobacterales</taxon>
        <taxon>Lysobacteraceae</taxon>
        <taxon>Luteimonas</taxon>
    </lineage>
</organism>
<dbReference type="Proteomes" id="UP001589898">
    <property type="component" value="Unassembled WGS sequence"/>
</dbReference>
<keyword evidence="2" id="KW-1185">Reference proteome</keyword>
<gene>
    <name evidence="1" type="ORF">ACFFFU_01825</name>
</gene>
<evidence type="ECO:0000313" key="2">
    <source>
        <dbReference type="Proteomes" id="UP001589898"/>
    </source>
</evidence>